<evidence type="ECO:0000313" key="16">
    <source>
        <dbReference type="EMBL" id="SDI13793.1"/>
    </source>
</evidence>
<keyword evidence="5 12" id="KW-0963">Cytoplasm</keyword>
<dbReference type="EC" id="4.3.3.7" evidence="4 12"/>
<evidence type="ECO:0000256" key="4">
    <source>
        <dbReference type="ARBA" id="ARBA00012086"/>
    </source>
</evidence>
<reference evidence="16 17" key="1">
    <citation type="submission" date="2016-10" db="EMBL/GenBank/DDBJ databases">
        <authorList>
            <person name="de Groot N.N."/>
        </authorList>
    </citation>
    <scope>NUCLEOTIDE SEQUENCE [LARGE SCALE GENOMIC DNA]</scope>
    <source>
        <strain evidence="16 17">DSM 5885</strain>
    </source>
</reference>
<organism evidence="16 17">
    <name type="scientific">Propionivibrio dicarboxylicus</name>
    <dbReference type="NCBI Taxonomy" id="83767"/>
    <lineage>
        <taxon>Bacteria</taxon>
        <taxon>Pseudomonadati</taxon>
        <taxon>Pseudomonadota</taxon>
        <taxon>Betaproteobacteria</taxon>
        <taxon>Rhodocyclales</taxon>
        <taxon>Rhodocyclaceae</taxon>
        <taxon>Propionivibrio</taxon>
    </lineage>
</organism>
<dbReference type="EMBL" id="FNCY01000013">
    <property type="protein sequence ID" value="SDI13793.1"/>
    <property type="molecule type" value="Genomic_DNA"/>
</dbReference>
<dbReference type="PIRSF" id="PIRSF001365">
    <property type="entry name" value="DHDPS"/>
    <property type="match status" value="1"/>
</dbReference>
<feature type="site" description="Part of a proton relay during catalysis" evidence="12">
    <location>
        <position position="109"/>
    </location>
</feature>
<feature type="active site" description="Schiff-base intermediate with substrate" evidence="12 14">
    <location>
        <position position="163"/>
    </location>
</feature>
<dbReference type="InterPro" id="IPR020624">
    <property type="entry name" value="Schiff_base-form_aldolases_CS"/>
</dbReference>
<evidence type="ECO:0000256" key="11">
    <source>
        <dbReference type="ARBA" id="ARBA00047836"/>
    </source>
</evidence>
<dbReference type="Pfam" id="PF00701">
    <property type="entry name" value="DHDPS"/>
    <property type="match status" value="1"/>
</dbReference>
<feature type="binding site" evidence="12 15">
    <location>
        <position position="205"/>
    </location>
    <ligand>
        <name>pyruvate</name>
        <dbReference type="ChEBI" id="CHEBI:15361"/>
    </ligand>
</feature>
<evidence type="ECO:0000256" key="13">
    <source>
        <dbReference type="PIRNR" id="PIRNR001365"/>
    </source>
</evidence>
<evidence type="ECO:0000256" key="15">
    <source>
        <dbReference type="PIRSR" id="PIRSR001365-2"/>
    </source>
</evidence>
<comment type="pathway">
    <text evidence="2 12">Amino-acid biosynthesis; L-lysine biosynthesis via DAP pathway; (S)-tetrahydrodipicolinate from L-aspartate: step 3/4.</text>
</comment>
<dbReference type="STRING" id="83767.SAMN05660652_02928"/>
<keyword evidence="9 12" id="KW-0456">Lyase</keyword>
<comment type="subunit">
    <text evidence="12">Homotetramer; dimer of dimers.</text>
</comment>
<dbReference type="PROSITE" id="PS00665">
    <property type="entry name" value="DHDPS_1"/>
    <property type="match status" value="1"/>
</dbReference>
<comment type="caution">
    <text evidence="12">Was originally thought to be a dihydrodipicolinate synthase (DHDPS), catalyzing the condensation of (S)-aspartate-beta-semialdehyde [(S)-ASA] and pyruvate to dihydrodipicolinate (DHDP). However, it was shown in E.coli that the product of the enzymatic reaction is not dihydrodipicolinate but in fact (4S)-4-hydroxy-2,3,4,5-tetrahydro-(2S)-dipicolinic acid (HTPA), and that the consecutive dehydration reaction leading to DHDP is not spontaneous but catalyzed by DapB.</text>
</comment>
<evidence type="ECO:0000256" key="12">
    <source>
        <dbReference type="HAMAP-Rule" id="MF_00418"/>
    </source>
</evidence>
<evidence type="ECO:0000256" key="5">
    <source>
        <dbReference type="ARBA" id="ARBA00022490"/>
    </source>
</evidence>
<evidence type="ECO:0000256" key="6">
    <source>
        <dbReference type="ARBA" id="ARBA00022605"/>
    </source>
</evidence>
<dbReference type="OrthoDB" id="9782828at2"/>
<dbReference type="GO" id="GO:0019877">
    <property type="term" value="P:diaminopimelate biosynthetic process"/>
    <property type="evidence" value="ECO:0007669"/>
    <property type="project" value="UniProtKB-UniRule"/>
</dbReference>
<dbReference type="UniPathway" id="UPA00034">
    <property type="reaction ID" value="UER00017"/>
</dbReference>
<dbReference type="PANTHER" id="PTHR12128">
    <property type="entry name" value="DIHYDRODIPICOLINATE SYNTHASE"/>
    <property type="match status" value="1"/>
</dbReference>
<feature type="site" description="Part of a proton relay during catalysis" evidence="12">
    <location>
        <position position="46"/>
    </location>
</feature>
<dbReference type="InterPro" id="IPR020625">
    <property type="entry name" value="Schiff_base-form_aldolases_AS"/>
</dbReference>
<proteinExistence type="inferred from homology"/>
<keyword evidence="8 12" id="KW-0457">Lysine biosynthesis</keyword>
<evidence type="ECO:0000256" key="14">
    <source>
        <dbReference type="PIRSR" id="PIRSR001365-1"/>
    </source>
</evidence>
<dbReference type="InterPro" id="IPR013785">
    <property type="entry name" value="Aldolase_TIM"/>
</dbReference>
<dbReference type="GO" id="GO:0009089">
    <property type="term" value="P:lysine biosynthetic process via diaminopimelate"/>
    <property type="evidence" value="ECO:0007669"/>
    <property type="project" value="UniProtKB-UniRule"/>
</dbReference>
<feature type="active site" description="Proton donor/acceptor" evidence="12 14">
    <location>
        <position position="135"/>
    </location>
</feature>
<comment type="subcellular location">
    <subcellularLocation>
        <location evidence="12">Cytoplasm</location>
    </subcellularLocation>
</comment>
<evidence type="ECO:0000256" key="7">
    <source>
        <dbReference type="ARBA" id="ARBA00022915"/>
    </source>
</evidence>
<name>A0A1G8I4K2_9RHOO</name>
<dbReference type="Gene3D" id="3.20.20.70">
    <property type="entry name" value="Aldolase class I"/>
    <property type="match status" value="1"/>
</dbReference>
<dbReference type="RefSeq" id="WP_091938645.1">
    <property type="nucleotide sequence ID" value="NZ_FNCY01000013.1"/>
</dbReference>
<evidence type="ECO:0000256" key="1">
    <source>
        <dbReference type="ARBA" id="ARBA00003294"/>
    </source>
</evidence>
<accession>A0A1G8I4K2</accession>
<dbReference type="SMART" id="SM01130">
    <property type="entry name" value="DHDPS"/>
    <property type="match status" value="1"/>
</dbReference>
<dbReference type="GO" id="GO:0005829">
    <property type="term" value="C:cytosol"/>
    <property type="evidence" value="ECO:0007669"/>
    <property type="project" value="TreeGrafter"/>
</dbReference>
<evidence type="ECO:0000256" key="8">
    <source>
        <dbReference type="ARBA" id="ARBA00023154"/>
    </source>
</evidence>
<evidence type="ECO:0000313" key="17">
    <source>
        <dbReference type="Proteomes" id="UP000198607"/>
    </source>
</evidence>
<dbReference type="Proteomes" id="UP000198607">
    <property type="component" value="Unassembled WGS sequence"/>
</dbReference>
<keyword evidence="6 12" id="KW-0028">Amino-acid biosynthesis</keyword>
<dbReference type="InterPro" id="IPR005263">
    <property type="entry name" value="DapA"/>
</dbReference>
<keyword evidence="17" id="KW-1185">Reference proteome</keyword>
<dbReference type="InterPro" id="IPR002220">
    <property type="entry name" value="DapA-like"/>
</dbReference>
<dbReference type="PRINTS" id="PR00146">
    <property type="entry name" value="DHPICSNTHASE"/>
</dbReference>
<evidence type="ECO:0000256" key="10">
    <source>
        <dbReference type="ARBA" id="ARBA00023270"/>
    </source>
</evidence>
<keyword evidence="7 12" id="KW-0220">Diaminopimelate biosynthesis</keyword>
<evidence type="ECO:0000256" key="3">
    <source>
        <dbReference type="ARBA" id="ARBA00007592"/>
    </source>
</evidence>
<keyword evidence="10 12" id="KW-0704">Schiff base</keyword>
<comment type="similarity">
    <text evidence="3 12 13">Belongs to the DapA family.</text>
</comment>
<sequence>MTTITGSIVALITPMHEDGSLDLPGLRKLVDFHVQEGTDAIVVVGTTGESPTVDVDEHHELIKVVVEQTAGRIPVIAGTGANSTSEAIEMAEYAKVVGADATLSVVPYYNKPTQEGLYRHFKTIAEAVDIPVILYNVPGRTVADLSNETTLRLAQIPNIVGIKDATGNIDRGCELIARAPEGFSVYSGDDATACSLMLMGGKGNISVVANVAPRMMHEMCAAALAGDLATARALYFRMLGLNRQLFCEANPIPVKWACQQLGMMQEGGIRLPLSPLSPECHDRVRAALRQAGLLA</sequence>
<evidence type="ECO:0000256" key="9">
    <source>
        <dbReference type="ARBA" id="ARBA00023239"/>
    </source>
</evidence>
<comment type="catalytic activity">
    <reaction evidence="11 12">
        <text>L-aspartate 4-semialdehyde + pyruvate = (2S,4S)-4-hydroxy-2,3,4,5-tetrahydrodipicolinate + H2O + H(+)</text>
        <dbReference type="Rhea" id="RHEA:34171"/>
        <dbReference type="ChEBI" id="CHEBI:15361"/>
        <dbReference type="ChEBI" id="CHEBI:15377"/>
        <dbReference type="ChEBI" id="CHEBI:15378"/>
        <dbReference type="ChEBI" id="CHEBI:67139"/>
        <dbReference type="ChEBI" id="CHEBI:537519"/>
        <dbReference type="EC" id="4.3.3.7"/>
    </reaction>
</comment>
<dbReference type="AlphaFoldDB" id="A0A1G8I4K2"/>
<gene>
    <name evidence="12" type="primary">dapA</name>
    <name evidence="16" type="ORF">SAMN05660652_02928</name>
</gene>
<dbReference type="SUPFAM" id="SSF51569">
    <property type="entry name" value="Aldolase"/>
    <property type="match status" value="1"/>
</dbReference>
<dbReference type="PANTHER" id="PTHR12128:SF66">
    <property type="entry name" value="4-HYDROXY-2-OXOGLUTARATE ALDOLASE, MITOCHONDRIAL"/>
    <property type="match status" value="1"/>
</dbReference>
<dbReference type="CDD" id="cd00950">
    <property type="entry name" value="DHDPS"/>
    <property type="match status" value="1"/>
</dbReference>
<dbReference type="HAMAP" id="MF_00418">
    <property type="entry name" value="DapA"/>
    <property type="match status" value="1"/>
</dbReference>
<dbReference type="NCBIfam" id="TIGR00674">
    <property type="entry name" value="dapA"/>
    <property type="match status" value="1"/>
</dbReference>
<protein>
    <recommendedName>
        <fullName evidence="4 12">4-hydroxy-tetrahydrodipicolinate synthase</fullName>
        <shortName evidence="12">HTPA synthase</shortName>
        <ecNumber evidence="4 12">4.3.3.7</ecNumber>
    </recommendedName>
</protein>
<comment type="function">
    <text evidence="1 12">Catalyzes the condensation of (S)-aspartate-beta-semialdehyde [(S)-ASA] and pyruvate to 4-hydroxy-tetrahydrodipicolinate (HTPA).</text>
</comment>
<dbReference type="GO" id="GO:0008840">
    <property type="term" value="F:4-hydroxy-tetrahydrodipicolinate synthase activity"/>
    <property type="evidence" value="ECO:0007669"/>
    <property type="project" value="UniProtKB-UniRule"/>
</dbReference>
<evidence type="ECO:0000256" key="2">
    <source>
        <dbReference type="ARBA" id="ARBA00005120"/>
    </source>
</evidence>
<dbReference type="PROSITE" id="PS00666">
    <property type="entry name" value="DHDPS_2"/>
    <property type="match status" value="1"/>
</dbReference>
<feature type="binding site" evidence="12 15">
    <location>
        <position position="47"/>
    </location>
    <ligand>
        <name>pyruvate</name>
        <dbReference type="ChEBI" id="CHEBI:15361"/>
    </ligand>
</feature>